<dbReference type="WBParaSite" id="Csp11.Scaffold627.g6811.t1">
    <property type="protein sequence ID" value="Csp11.Scaffold627.g6811.t1"/>
    <property type="gene ID" value="Csp11.Scaffold627.g6811"/>
</dbReference>
<evidence type="ECO:0000313" key="3">
    <source>
        <dbReference type="WBParaSite" id="Csp11.Scaffold627.g6811.t1"/>
    </source>
</evidence>
<dbReference type="Proteomes" id="UP000095282">
    <property type="component" value="Unplaced"/>
</dbReference>
<feature type="compositionally biased region" description="Basic residues" evidence="1">
    <location>
        <begin position="507"/>
        <end position="522"/>
    </location>
</feature>
<protein>
    <submittedName>
        <fullName evidence="3">INCENP_ARK-bind domain-containing protein</fullName>
    </submittedName>
</protein>
<dbReference type="AlphaFoldDB" id="A0A1I7TKI3"/>
<organism evidence="2 3">
    <name type="scientific">Caenorhabditis tropicalis</name>
    <dbReference type="NCBI Taxonomy" id="1561998"/>
    <lineage>
        <taxon>Eukaryota</taxon>
        <taxon>Metazoa</taxon>
        <taxon>Ecdysozoa</taxon>
        <taxon>Nematoda</taxon>
        <taxon>Chromadorea</taxon>
        <taxon>Rhabditida</taxon>
        <taxon>Rhabditina</taxon>
        <taxon>Rhabditomorpha</taxon>
        <taxon>Rhabditoidea</taxon>
        <taxon>Rhabditidae</taxon>
        <taxon>Peloderinae</taxon>
        <taxon>Caenorhabditis</taxon>
    </lineage>
</organism>
<feature type="region of interest" description="Disordered" evidence="1">
    <location>
        <begin position="497"/>
        <end position="536"/>
    </location>
</feature>
<accession>A0A1I7TKI3</accession>
<reference evidence="3" key="1">
    <citation type="submission" date="2016-11" db="UniProtKB">
        <authorList>
            <consortium name="WormBaseParasite"/>
        </authorList>
    </citation>
    <scope>IDENTIFICATION</scope>
</reference>
<name>A0A1I7TKI3_9PELO</name>
<proteinExistence type="predicted"/>
<evidence type="ECO:0000256" key="1">
    <source>
        <dbReference type="SAM" id="MobiDB-lite"/>
    </source>
</evidence>
<sequence length="665" mass="76083">MFNVWNMEEKYRDRERRGLPESMVEIDHHGNFYFPSTMAACHQQAFVNRMFQNDALFGKGSVSAPRNSIQSFEGDARALQKSVKLDKKDLDDDVFENSPEKYREYENFRRCFSENRYPTTSAISSSELDDMDSESNREAFADDEENSDEETTDETFSEDDELIENECDEYSTTSAQNTQNFRMRGSCSLSDQEKITETSAHMEPSWRKFSTVGLNPPSTIPGKMIKNEGNSQEVPPSEIGRSPRRMHIKKEVLNDTFRSLPSPENRACNADMKHLFKNETNAASFKNNIDKSKDCDVFESATILAKQKSFDSNEKCTMPKTTDHVTNTSSSYKPKDIRRFFKQPVKKEVEKIEKVGNDESDESVIVTCENEKKPTVVDSVEKGLVSTMALSERPRRIKKATEKMAAVLDDLHCHNHEQSTDEVSSCKKKHTKARKPSLDKEPYCKHCEYIKEEERKSKLNAKQLKEDRKNESVVAATVEPSIVPKVSKCAEEKLKDVSEAKKTNSMVKRRKSSQPVQTKRRSGTSASEEPEKKKQKLIDSDLISIPSSMAIIVDTELIATVNPRLTCKDIPMFSDNSPKQSVWNTTVDVEWIKDVKKFQGETKARRFFGVPVVEYPKDVPVINFWVDNLISGESRKDPFTTDYRRVLAQDKKARIDVKAGYDVRF</sequence>
<keyword evidence="2" id="KW-1185">Reference proteome</keyword>
<dbReference type="eggNOG" id="ENOG502R0NA">
    <property type="taxonomic scope" value="Eukaryota"/>
</dbReference>
<feature type="region of interest" description="Disordered" evidence="1">
    <location>
        <begin position="121"/>
        <end position="160"/>
    </location>
</feature>
<feature type="compositionally biased region" description="Acidic residues" evidence="1">
    <location>
        <begin position="141"/>
        <end position="160"/>
    </location>
</feature>
<feature type="region of interest" description="Disordered" evidence="1">
    <location>
        <begin position="220"/>
        <end position="245"/>
    </location>
</feature>
<evidence type="ECO:0000313" key="2">
    <source>
        <dbReference type="Proteomes" id="UP000095282"/>
    </source>
</evidence>